<dbReference type="AlphaFoldDB" id="A0A368R434"/>
<dbReference type="OrthoDB" id="691348at2759"/>
<proteinExistence type="predicted"/>
<feature type="transmembrane region" description="Helical" evidence="1">
    <location>
        <begin position="94"/>
        <end position="115"/>
    </location>
</feature>
<keyword evidence="1" id="KW-0472">Membrane</keyword>
<dbReference type="PROSITE" id="PS50096">
    <property type="entry name" value="IQ"/>
    <property type="match status" value="1"/>
</dbReference>
<organism evidence="2">
    <name type="scientific">Setaria italica</name>
    <name type="common">Foxtail millet</name>
    <name type="synonym">Panicum italicum</name>
    <dbReference type="NCBI Taxonomy" id="4555"/>
    <lineage>
        <taxon>Eukaryota</taxon>
        <taxon>Viridiplantae</taxon>
        <taxon>Streptophyta</taxon>
        <taxon>Embryophyta</taxon>
        <taxon>Tracheophyta</taxon>
        <taxon>Spermatophyta</taxon>
        <taxon>Magnoliopsida</taxon>
        <taxon>Liliopsida</taxon>
        <taxon>Poales</taxon>
        <taxon>Poaceae</taxon>
        <taxon>PACMAD clade</taxon>
        <taxon>Panicoideae</taxon>
        <taxon>Panicodae</taxon>
        <taxon>Paniceae</taxon>
        <taxon>Cenchrinae</taxon>
        <taxon>Setaria</taxon>
    </lineage>
</organism>
<protein>
    <submittedName>
        <fullName evidence="2">Uncharacterized protein</fullName>
    </submittedName>
</protein>
<evidence type="ECO:0000256" key="1">
    <source>
        <dbReference type="SAM" id="Phobius"/>
    </source>
</evidence>
<sequence>MHRGACGCARGAGEVPREELEAPWLDLEKGRGQDYTVAQTMTAAAPADDMTEATRAALLDAQELEIEKAASTAIKCVFRGYVATRSLEELVFTLYPLGILVVAVSMFLCILVGSIDKCVPTTIPPPYKISQAKYYASSP</sequence>
<keyword evidence="1" id="KW-0812">Transmembrane</keyword>
<keyword evidence="1" id="KW-1133">Transmembrane helix</keyword>
<name>A0A368R434_SETIT</name>
<gene>
    <name evidence="2" type="ORF">SETIT_5G116900v2</name>
</gene>
<accession>A0A368R434</accession>
<dbReference type="EMBL" id="CM003532">
    <property type="protein sequence ID" value="RCV24818.1"/>
    <property type="molecule type" value="Genomic_DNA"/>
</dbReference>
<reference evidence="2" key="2">
    <citation type="submission" date="2015-07" db="EMBL/GenBank/DDBJ databases">
        <authorList>
            <person name="Noorani M."/>
        </authorList>
    </citation>
    <scope>NUCLEOTIDE SEQUENCE</scope>
    <source>
        <strain evidence="2">Yugu1</strain>
    </source>
</reference>
<evidence type="ECO:0000313" key="2">
    <source>
        <dbReference type="EMBL" id="RCV24818.1"/>
    </source>
</evidence>
<reference evidence="2" key="1">
    <citation type="journal article" date="2012" name="Nat. Biotechnol.">
        <title>Reference genome sequence of the model plant Setaria.</title>
        <authorList>
            <person name="Bennetzen J.L."/>
            <person name="Schmutz J."/>
            <person name="Wang H."/>
            <person name="Percifield R."/>
            <person name="Hawkins J."/>
            <person name="Pontaroli A.C."/>
            <person name="Estep M."/>
            <person name="Feng L."/>
            <person name="Vaughn J.N."/>
            <person name="Grimwood J."/>
            <person name="Jenkins J."/>
            <person name="Barry K."/>
            <person name="Lindquist E."/>
            <person name="Hellsten U."/>
            <person name="Deshpande S."/>
            <person name="Wang X."/>
            <person name="Wu X."/>
            <person name="Mitros T."/>
            <person name="Triplett J."/>
            <person name="Yang X."/>
            <person name="Ye C.Y."/>
            <person name="Mauro-Herrera M."/>
            <person name="Wang L."/>
            <person name="Li P."/>
            <person name="Sharma M."/>
            <person name="Sharma R."/>
            <person name="Ronald P.C."/>
            <person name="Panaud O."/>
            <person name="Kellogg E.A."/>
            <person name="Brutnell T.P."/>
            <person name="Doust A.N."/>
            <person name="Tuskan G.A."/>
            <person name="Rokhsar D."/>
            <person name="Devos K.M."/>
        </authorList>
    </citation>
    <scope>NUCLEOTIDE SEQUENCE [LARGE SCALE GENOMIC DNA]</scope>
    <source>
        <strain evidence="2">Yugu1</strain>
    </source>
</reference>